<dbReference type="GO" id="GO:0016020">
    <property type="term" value="C:membrane"/>
    <property type="evidence" value="ECO:0007669"/>
    <property type="project" value="UniProtKB-SubCell"/>
</dbReference>
<name>A0A6A6XIQ8_9PLEO</name>
<evidence type="ECO:0000313" key="8">
    <source>
        <dbReference type="Proteomes" id="UP000799757"/>
    </source>
</evidence>
<evidence type="ECO:0000256" key="5">
    <source>
        <dbReference type="ARBA" id="ARBA00023136"/>
    </source>
</evidence>
<dbReference type="EMBL" id="MU001848">
    <property type="protein sequence ID" value="KAF2795795.1"/>
    <property type="molecule type" value="Genomic_DNA"/>
</dbReference>
<comment type="caution">
    <text evidence="6">Lacks conserved residue(s) required for the propagation of feature annotation.</text>
</comment>
<proteinExistence type="inferred from homology"/>
<dbReference type="PANTHER" id="PTHR12300">
    <property type="entry name" value="HVA22-LIKE PROTEINS"/>
    <property type="match status" value="1"/>
</dbReference>
<organism evidence="7 8">
    <name type="scientific">Melanomma pulvis-pyrius CBS 109.77</name>
    <dbReference type="NCBI Taxonomy" id="1314802"/>
    <lineage>
        <taxon>Eukaryota</taxon>
        <taxon>Fungi</taxon>
        <taxon>Dikarya</taxon>
        <taxon>Ascomycota</taxon>
        <taxon>Pezizomycotina</taxon>
        <taxon>Dothideomycetes</taxon>
        <taxon>Pleosporomycetidae</taxon>
        <taxon>Pleosporales</taxon>
        <taxon>Melanommataceae</taxon>
        <taxon>Melanomma</taxon>
    </lineage>
</organism>
<dbReference type="InterPro" id="IPR004345">
    <property type="entry name" value="TB2_DP1_HVA22"/>
</dbReference>
<reference evidence="7" key="1">
    <citation type="journal article" date="2020" name="Stud. Mycol.">
        <title>101 Dothideomycetes genomes: a test case for predicting lifestyles and emergence of pathogens.</title>
        <authorList>
            <person name="Haridas S."/>
            <person name="Albert R."/>
            <person name="Binder M."/>
            <person name="Bloem J."/>
            <person name="Labutti K."/>
            <person name="Salamov A."/>
            <person name="Andreopoulos B."/>
            <person name="Baker S."/>
            <person name="Barry K."/>
            <person name="Bills G."/>
            <person name="Bluhm B."/>
            <person name="Cannon C."/>
            <person name="Castanera R."/>
            <person name="Culley D."/>
            <person name="Daum C."/>
            <person name="Ezra D."/>
            <person name="Gonzalez J."/>
            <person name="Henrissat B."/>
            <person name="Kuo A."/>
            <person name="Liang C."/>
            <person name="Lipzen A."/>
            <person name="Lutzoni F."/>
            <person name="Magnuson J."/>
            <person name="Mondo S."/>
            <person name="Nolan M."/>
            <person name="Ohm R."/>
            <person name="Pangilinan J."/>
            <person name="Park H.-J."/>
            <person name="Ramirez L."/>
            <person name="Alfaro M."/>
            <person name="Sun H."/>
            <person name="Tritt A."/>
            <person name="Yoshinaga Y."/>
            <person name="Zwiers L.-H."/>
            <person name="Turgeon B."/>
            <person name="Goodwin S."/>
            <person name="Spatafora J."/>
            <person name="Crous P."/>
            <person name="Grigoriev I."/>
        </authorList>
    </citation>
    <scope>NUCLEOTIDE SEQUENCE</scope>
    <source>
        <strain evidence="7">CBS 109.77</strain>
    </source>
</reference>
<evidence type="ECO:0000256" key="2">
    <source>
        <dbReference type="ARBA" id="ARBA00008573"/>
    </source>
</evidence>
<comment type="subcellular location">
    <subcellularLocation>
        <location evidence="1 6">Membrane</location>
        <topology evidence="1 6">Multi-pass membrane protein</topology>
    </subcellularLocation>
</comment>
<keyword evidence="8" id="KW-1185">Reference proteome</keyword>
<keyword evidence="5 6" id="KW-0472">Membrane</keyword>
<evidence type="ECO:0000256" key="3">
    <source>
        <dbReference type="ARBA" id="ARBA00022692"/>
    </source>
</evidence>
<protein>
    <recommendedName>
        <fullName evidence="6">Protein YOP1</fullName>
    </recommendedName>
</protein>
<accession>A0A6A6XIQ8</accession>
<evidence type="ECO:0000256" key="6">
    <source>
        <dbReference type="RuleBase" id="RU362006"/>
    </source>
</evidence>
<keyword evidence="3 6" id="KW-0812">Transmembrane</keyword>
<feature type="transmembrane region" description="Helical" evidence="6">
    <location>
        <begin position="116"/>
        <end position="136"/>
    </location>
</feature>
<evidence type="ECO:0000256" key="4">
    <source>
        <dbReference type="ARBA" id="ARBA00022989"/>
    </source>
</evidence>
<dbReference type="PANTHER" id="PTHR12300:SF161">
    <property type="entry name" value="RECEPTOR EXPRESSION-ENHANCING PROTEIN"/>
    <property type="match status" value="1"/>
</dbReference>
<keyword evidence="4 6" id="KW-1133">Transmembrane helix</keyword>
<feature type="transmembrane region" description="Helical" evidence="6">
    <location>
        <begin position="36"/>
        <end position="67"/>
    </location>
</feature>
<feature type="transmembrane region" description="Helical" evidence="6">
    <location>
        <begin position="88"/>
        <end position="110"/>
    </location>
</feature>
<dbReference type="OrthoDB" id="10009287at2759"/>
<dbReference type="Proteomes" id="UP000799757">
    <property type="component" value="Unassembled WGS sequence"/>
</dbReference>
<sequence length="171" mass="19248">MSMQDKAQAHLSQLDKELSKYPALNNFEKQTSVPKVYAILGLGALYFFLVFFNIAGAFLVNIAGFVIPGYYSLNALFSASKVDDTQWLTYWVTYAFLTVFESAVNAVYWFPFYYTFKFVLILWMALPQTAGAQIIFRSFIQPVFSRYFSEGGSTASNLRAQADSAGKSHAL</sequence>
<dbReference type="AlphaFoldDB" id="A0A6A6XIQ8"/>
<comment type="similarity">
    <text evidence="2 6">Belongs to the DP1 family.</text>
</comment>
<evidence type="ECO:0000256" key="1">
    <source>
        <dbReference type="ARBA" id="ARBA00004141"/>
    </source>
</evidence>
<evidence type="ECO:0000313" key="7">
    <source>
        <dbReference type="EMBL" id="KAF2795795.1"/>
    </source>
</evidence>
<gene>
    <name evidence="7" type="ORF">K505DRAFT_239197</name>
</gene>
<dbReference type="Pfam" id="PF03134">
    <property type="entry name" value="TB2_DP1_HVA22"/>
    <property type="match status" value="1"/>
</dbReference>